<dbReference type="SUPFAM" id="SSF54637">
    <property type="entry name" value="Thioesterase/thiol ester dehydrase-isomerase"/>
    <property type="match status" value="1"/>
</dbReference>
<protein>
    <submittedName>
        <fullName evidence="3">Aromatic compound catabolic protein</fullName>
    </submittedName>
</protein>
<dbReference type="Pfam" id="PF03061">
    <property type="entry name" value="4HBT"/>
    <property type="match status" value="1"/>
</dbReference>
<dbReference type="Proteomes" id="UP000231501">
    <property type="component" value="Unassembled WGS sequence"/>
</dbReference>
<dbReference type="NCBIfam" id="TIGR00369">
    <property type="entry name" value="unchar_dom_1"/>
    <property type="match status" value="1"/>
</dbReference>
<reference evidence="3 4" key="1">
    <citation type="submission" date="2017-11" db="EMBL/GenBank/DDBJ databases">
        <title>Draft genome sequence of Mitsuaria sp. HWN-4.</title>
        <authorList>
            <person name="Gundlapally S.R."/>
        </authorList>
    </citation>
    <scope>NUCLEOTIDE SEQUENCE [LARGE SCALE GENOMIC DNA]</scope>
    <source>
        <strain evidence="3 4">HWN-4</strain>
    </source>
</reference>
<feature type="domain" description="Thioesterase" evidence="2">
    <location>
        <begin position="91"/>
        <end position="168"/>
    </location>
</feature>
<evidence type="ECO:0000256" key="1">
    <source>
        <dbReference type="ARBA" id="ARBA00022801"/>
    </source>
</evidence>
<evidence type="ECO:0000313" key="3">
    <source>
        <dbReference type="EMBL" id="PIM51054.1"/>
    </source>
</evidence>
<comment type="caution">
    <text evidence="3">The sequence shown here is derived from an EMBL/GenBank/DDBJ whole genome shotgun (WGS) entry which is preliminary data.</text>
</comment>
<dbReference type="InterPro" id="IPR003736">
    <property type="entry name" value="PAAI_dom"/>
</dbReference>
<keyword evidence="4" id="KW-1185">Reference proteome</keyword>
<dbReference type="CDD" id="cd03443">
    <property type="entry name" value="PaaI_thioesterase"/>
    <property type="match status" value="1"/>
</dbReference>
<dbReference type="AlphaFoldDB" id="A0A2G9C5Y0"/>
<dbReference type="Gene3D" id="3.10.129.10">
    <property type="entry name" value="Hotdog Thioesterase"/>
    <property type="match status" value="1"/>
</dbReference>
<dbReference type="PANTHER" id="PTHR43240">
    <property type="entry name" value="1,4-DIHYDROXY-2-NAPHTHOYL-COA THIOESTERASE 1"/>
    <property type="match status" value="1"/>
</dbReference>
<evidence type="ECO:0000259" key="2">
    <source>
        <dbReference type="Pfam" id="PF03061"/>
    </source>
</evidence>
<organism evidence="3 4">
    <name type="scientific">Roseateles chitinivorans</name>
    <dbReference type="NCBI Taxonomy" id="2917965"/>
    <lineage>
        <taxon>Bacteria</taxon>
        <taxon>Pseudomonadati</taxon>
        <taxon>Pseudomonadota</taxon>
        <taxon>Betaproteobacteria</taxon>
        <taxon>Burkholderiales</taxon>
        <taxon>Sphaerotilaceae</taxon>
        <taxon>Roseateles</taxon>
    </lineage>
</organism>
<dbReference type="RefSeq" id="WP_099863675.1">
    <property type="nucleotide sequence ID" value="NZ_PEOG01000082.1"/>
</dbReference>
<sequence>MSAALTPTHDDVLADWLNEEKTARAKFRPDHGVATMAEIAGLSGLEQMQAMLDGKLPPPPIAQTLDFTLLRVSKGEVIFQGTPKFRHYNPMGTVHGGWYATLLDSALGCAVHTTLEPGRGYTTLELKINLVRALNERVPVVRAIGRTRHVGRQMATAEADLVGHDGKLYAHASTTCLVFDPPKR</sequence>
<evidence type="ECO:0000313" key="4">
    <source>
        <dbReference type="Proteomes" id="UP000231501"/>
    </source>
</evidence>
<gene>
    <name evidence="3" type="ORF">CS062_21830</name>
</gene>
<dbReference type="OrthoDB" id="9813282at2"/>
<name>A0A2G9C5Y0_9BURK</name>
<dbReference type="GO" id="GO:0061522">
    <property type="term" value="F:1,4-dihydroxy-2-naphthoyl-CoA thioesterase activity"/>
    <property type="evidence" value="ECO:0007669"/>
    <property type="project" value="TreeGrafter"/>
</dbReference>
<dbReference type="EMBL" id="PEOG01000082">
    <property type="protein sequence ID" value="PIM51054.1"/>
    <property type="molecule type" value="Genomic_DNA"/>
</dbReference>
<dbReference type="GO" id="GO:0005829">
    <property type="term" value="C:cytosol"/>
    <property type="evidence" value="ECO:0007669"/>
    <property type="project" value="TreeGrafter"/>
</dbReference>
<accession>A0A2G9C5Y0</accession>
<dbReference type="InterPro" id="IPR006683">
    <property type="entry name" value="Thioestr_dom"/>
</dbReference>
<keyword evidence="1" id="KW-0378">Hydrolase</keyword>
<proteinExistence type="predicted"/>
<dbReference type="PANTHER" id="PTHR43240:SF1">
    <property type="entry name" value="BLR5584 PROTEIN"/>
    <property type="match status" value="1"/>
</dbReference>
<dbReference type="InterPro" id="IPR029069">
    <property type="entry name" value="HotDog_dom_sf"/>
</dbReference>